<dbReference type="Gene3D" id="3.40.50.2300">
    <property type="match status" value="1"/>
</dbReference>
<organism evidence="3 4">
    <name type="scientific">Dyadobacter chenwenxiniae</name>
    <dbReference type="NCBI Taxonomy" id="2906456"/>
    <lineage>
        <taxon>Bacteria</taxon>
        <taxon>Pseudomonadati</taxon>
        <taxon>Bacteroidota</taxon>
        <taxon>Cytophagia</taxon>
        <taxon>Cytophagales</taxon>
        <taxon>Spirosomataceae</taxon>
        <taxon>Dyadobacter</taxon>
    </lineage>
</organism>
<reference evidence="3" key="1">
    <citation type="submission" date="2021-12" db="EMBL/GenBank/DDBJ databases">
        <title>Novel species in genus Dyadobacter.</title>
        <authorList>
            <person name="Ma C."/>
        </authorList>
    </citation>
    <scope>NUCLEOTIDE SEQUENCE</scope>
    <source>
        <strain evidence="3">LJ419</strain>
    </source>
</reference>
<keyword evidence="4" id="KW-1185">Reference proteome</keyword>
<evidence type="ECO:0000259" key="2">
    <source>
        <dbReference type="PROSITE" id="PS50110"/>
    </source>
</evidence>
<sequence length="130" mass="14686">MPEKVTVLLVDDDIDDQEIFSIMLEDALPEAECVFARDGIQALEKLEQPAFAPDVIFIDINMPKMNGMEFLAEMKKRPSLVHIPTFMYSTSNEKTIVEQCRNLGASGLIKKQANTDEVKKEIKRIVSTLI</sequence>
<dbReference type="EMBL" id="JAJTTC010000003">
    <property type="protein sequence ID" value="MCF0062881.1"/>
    <property type="molecule type" value="Genomic_DNA"/>
</dbReference>
<accession>A0A9X1PLA5</accession>
<feature type="modified residue" description="4-aspartylphosphate" evidence="1">
    <location>
        <position position="59"/>
    </location>
</feature>
<gene>
    <name evidence="3" type="ORF">LXM26_15340</name>
</gene>
<dbReference type="AlphaFoldDB" id="A0A9X1PLA5"/>
<protein>
    <submittedName>
        <fullName evidence="3">Response regulator</fullName>
    </submittedName>
</protein>
<dbReference type="InterPro" id="IPR001789">
    <property type="entry name" value="Sig_transdc_resp-reg_receiver"/>
</dbReference>
<dbReference type="RefSeq" id="WP_234655951.1">
    <property type="nucleotide sequence ID" value="NZ_CP094997.1"/>
</dbReference>
<dbReference type="PANTHER" id="PTHR44520:SF2">
    <property type="entry name" value="RESPONSE REGULATOR RCP1"/>
    <property type="match status" value="1"/>
</dbReference>
<dbReference type="GO" id="GO:0000160">
    <property type="term" value="P:phosphorelay signal transduction system"/>
    <property type="evidence" value="ECO:0007669"/>
    <property type="project" value="InterPro"/>
</dbReference>
<evidence type="ECO:0000313" key="3">
    <source>
        <dbReference type="EMBL" id="MCF0062881.1"/>
    </source>
</evidence>
<dbReference type="PROSITE" id="PS50110">
    <property type="entry name" value="RESPONSE_REGULATORY"/>
    <property type="match status" value="1"/>
</dbReference>
<dbReference type="InterPro" id="IPR052893">
    <property type="entry name" value="TCS_response_regulator"/>
</dbReference>
<dbReference type="Proteomes" id="UP001139000">
    <property type="component" value="Unassembled WGS sequence"/>
</dbReference>
<dbReference type="SMART" id="SM00448">
    <property type="entry name" value="REC"/>
    <property type="match status" value="1"/>
</dbReference>
<name>A0A9X1PLA5_9BACT</name>
<proteinExistence type="predicted"/>
<evidence type="ECO:0000313" key="4">
    <source>
        <dbReference type="Proteomes" id="UP001139000"/>
    </source>
</evidence>
<dbReference type="InterPro" id="IPR011006">
    <property type="entry name" value="CheY-like_superfamily"/>
</dbReference>
<dbReference type="Pfam" id="PF00072">
    <property type="entry name" value="Response_reg"/>
    <property type="match status" value="1"/>
</dbReference>
<dbReference type="SUPFAM" id="SSF52172">
    <property type="entry name" value="CheY-like"/>
    <property type="match status" value="1"/>
</dbReference>
<dbReference type="PANTHER" id="PTHR44520">
    <property type="entry name" value="RESPONSE REGULATOR RCP1-RELATED"/>
    <property type="match status" value="1"/>
</dbReference>
<comment type="caution">
    <text evidence="3">The sequence shown here is derived from an EMBL/GenBank/DDBJ whole genome shotgun (WGS) entry which is preliminary data.</text>
</comment>
<keyword evidence="1" id="KW-0597">Phosphoprotein</keyword>
<evidence type="ECO:0000256" key="1">
    <source>
        <dbReference type="PROSITE-ProRule" id="PRU00169"/>
    </source>
</evidence>
<feature type="domain" description="Response regulatory" evidence="2">
    <location>
        <begin position="6"/>
        <end position="126"/>
    </location>
</feature>